<dbReference type="InParanoid" id="A0A3N4LYB3"/>
<dbReference type="EMBL" id="ML121530">
    <property type="protein sequence ID" value="RPB27877.1"/>
    <property type="molecule type" value="Genomic_DNA"/>
</dbReference>
<gene>
    <name evidence="1" type="ORF">L211DRAFT_778719</name>
</gene>
<sequence>MQYYSPVPHASFPYEEDRDLFGPVRVGEFCIPSPKRRKLADDSPLREFFQRQICGVCATEGHEEKACEKLRCKHCFAWDKHFSHACPEKL</sequence>
<dbReference type="Proteomes" id="UP000267821">
    <property type="component" value="Unassembled WGS sequence"/>
</dbReference>
<keyword evidence="2" id="KW-1185">Reference proteome</keyword>
<name>A0A3N4LYB3_9PEZI</name>
<organism evidence="1 2">
    <name type="scientific">Terfezia boudieri ATCC MYA-4762</name>
    <dbReference type="NCBI Taxonomy" id="1051890"/>
    <lineage>
        <taxon>Eukaryota</taxon>
        <taxon>Fungi</taxon>
        <taxon>Dikarya</taxon>
        <taxon>Ascomycota</taxon>
        <taxon>Pezizomycotina</taxon>
        <taxon>Pezizomycetes</taxon>
        <taxon>Pezizales</taxon>
        <taxon>Pezizaceae</taxon>
        <taxon>Terfezia</taxon>
    </lineage>
</organism>
<dbReference type="AlphaFoldDB" id="A0A3N4LYB3"/>
<evidence type="ECO:0000313" key="2">
    <source>
        <dbReference type="Proteomes" id="UP000267821"/>
    </source>
</evidence>
<proteinExistence type="predicted"/>
<dbReference type="OrthoDB" id="7608935at2759"/>
<accession>A0A3N4LYB3</accession>
<protein>
    <submittedName>
        <fullName evidence="1">Uncharacterized protein</fullName>
    </submittedName>
</protein>
<evidence type="ECO:0000313" key="1">
    <source>
        <dbReference type="EMBL" id="RPB27877.1"/>
    </source>
</evidence>
<feature type="non-terminal residue" evidence="1">
    <location>
        <position position="90"/>
    </location>
</feature>
<reference evidence="1 2" key="1">
    <citation type="journal article" date="2018" name="Nat. Ecol. Evol.">
        <title>Pezizomycetes genomes reveal the molecular basis of ectomycorrhizal truffle lifestyle.</title>
        <authorList>
            <person name="Murat C."/>
            <person name="Payen T."/>
            <person name="Noel B."/>
            <person name="Kuo A."/>
            <person name="Morin E."/>
            <person name="Chen J."/>
            <person name="Kohler A."/>
            <person name="Krizsan K."/>
            <person name="Balestrini R."/>
            <person name="Da Silva C."/>
            <person name="Montanini B."/>
            <person name="Hainaut M."/>
            <person name="Levati E."/>
            <person name="Barry K.W."/>
            <person name="Belfiori B."/>
            <person name="Cichocki N."/>
            <person name="Clum A."/>
            <person name="Dockter R.B."/>
            <person name="Fauchery L."/>
            <person name="Guy J."/>
            <person name="Iotti M."/>
            <person name="Le Tacon F."/>
            <person name="Lindquist E.A."/>
            <person name="Lipzen A."/>
            <person name="Malagnac F."/>
            <person name="Mello A."/>
            <person name="Molinier V."/>
            <person name="Miyauchi S."/>
            <person name="Poulain J."/>
            <person name="Riccioni C."/>
            <person name="Rubini A."/>
            <person name="Sitrit Y."/>
            <person name="Splivallo R."/>
            <person name="Traeger S."/>
            <person name="Wang M."/>
            <person name="Zifcakova L."/>
            <person name="Wipf D."/>
            <person name="Zambonelli A."/>
            <person name="Paolocci F."/>
            <person name="Nowrousian M."/>
            <person name="Ottonello S."/>
            <person name="Baldrian P."/>
            <person name="Spatafora J.W."/>
            <person name="Henrissat B."/>
            <person name="Nagy L.G."/>
            <person name="Aury J.M."/>
            <person name="Wincker P."/>
            <person name="Grigoriev I.V."/>
            <person name="Bonfante P."/>
            <person name="Martin F.M."/>
        </authorList>
    </citation>
    <scope>NUCLEOTIDE SEQUENCE [LARGE SCALE GENOMIC DNA]</scope>
    <source>
        <strain evidence="1 2">ATCC MYA-4762</strain>
    </source>
</reference>